<proteinExistence type="predicted"/>
<evidence type="ECO:0000313" key="2">
    <source>
        <dbReference type="EMBL" id="KAF8439088.1"/>
    </source>
</evidence>
<reference evidence="2" key="2">
    <citation type="journal article" date="2020" name="Nat. Commun.">
        <title>Large-scale genome sequencing of mycorrhizal fungi provides insights into the early evolution of symbiotic traits.</title>
        <authorList>
            <person name="Miyauchi S."/>
            <person name="Kiss E."/>
            <person name="Kuo A."/>
            <person name="Drula E."/>
            <person name="Kohler A."/>
            <person name="Sanchez-Garcia M."/>
            <person name="Morin E."/>
            <person name="Andreopoulos B."/>
            <person name="Barry K.W."/>
            <person name="Bonito G."/>
            <person name="Buee M."/>
            <person name="Carver A."/>
            <person name="Chen C."/>
            <person name="Cichocki N."/>
            <person name="Clum A."/>
            <person name="Culley D."/>
            <person name="Crous P.W."/>
            <person name="Fauchery L."/>
            <person name="Girlanda M."/>
            <person name="Hayes R.D."/>
            <person name="Keri Z."/>
            <person name="LaButti K."/>
            <person name="Lipzen A."/>
            <person name="Lombard V."/>
            <person name="Magnuson J."/>
            <person name="Maillard F."/>
            <person name="Murat C."/>
            <person name="Nolan M."/>
            <person name="Ohm R.A."/>
            <person name="Pangilinan J."/>
            <person name="Pereira M.F."/>
            <person name="Perotto S."/>
            <person name="Peter M."/>
            <person name="Pfister S."/>
            <person name="Riley R."/>
            <person name="Sitrit Y."/>
            <person name="Stielow J.B."/>
            <person name="Szollosi G."/>
            <person name="Zifcakova L."/>
            <person name="Stursova M."/>
            <person name="Spatafora J.W."/>
            <person name="Tedersoo L."/>
            <person name="Vaario L.M."/>
            <person name="Yamada A."/>
            <person name="Yan M."/>
            <person name="Wang P."/>
            <person name="Xu J."/>
            <person name="Bruns T."/>
            <person name="Baldrian P."/>
            <person name="Vilgalys R."/>
            <person name="Dunand C."/>
            <person name="Henrissat B."/>
            <person name="Grigoriev I.V."/>
            <person name="Hibbett D."/>
            <person name="Nagy L.G."/>
            <person name="Martin F.M."/>
        </authorList>
    </citation>
    <scope>NUCLEOTIDE SEQUENCE</scope>
    <source>
        <strain evidence="2">BED1</strain>
    </source>
</reference>
<keyword evidence="1" id="KW-0812">Transmembrane</keyword>
<keyword evidence="3" id="KW-1185">Reference proteome</keyword>
<keyword evidence="1" id="KW-0472">Membrane</keyword>
<dbReference type="EMBL" id="WHUW01000015">
    <property type="protein sequence ID" value="KAF8439088.1"/>
    <property type="molecule type" value="Genomic_DNA"/>
</dbReference>
<protein>
    <submittedName>
        <fullName evidence="2">Uncharacterized protein</fullName>
    </submittedName>
</protein>
<comment type="caution">
    <text evidence="2">The sequence shown here is derived from an EMBL/GenBank/DDBJ whole genome shotgun (WGS) entry which is preliminary data.</text>
</comment>
<keyword evidence="1" id="KW-1133">Transmembrane helix</keyword>
<evidence type="ECO:0000313" key="3">
    <source>
        <dbReference type="Proteomes" id="UP001194468"/>
    </source>
</evidence>
<accession>A0AAD4BT19</accession>
<evidence type="ECO:0000256" key="1">
    <source>
        <dbReference type="SAM" id="Phobius"/>
    </source>
</evidence>
<feature type="transmembrane region" description="Helical" evidence="1">
    <location>
        <begin position="27"/>
        <end position="49"/>
    </location>
</feature>
<reference evidence="2" key="1">
    <citation type="submission" date="2019-10" db="EMBL/GenBank/DDBJ databases">
        <authorList>
            <consortium name="DOE Joint Genome Institute"/>
            <person name="Kuo A."/>
            <person name="Miyauchi S."/>
            <person name="Kiss E."/>
            <person name="Drula E."/>
            <person name="Kohler A."/>
            <person name="Sanchez-Garcia M."/>
            <person name="Andreopoulos B."/>
            <person name="Barry K.W."/>
            <person name="Bonito G."/>
            <person name="Buee M."/>
            <person name="Carver A."/>
            <person name="Chen C."/>
            <person name="Cichocki N."/>
            <person name="Clum A."/>
            <person name="Culley D."/>
            <person name="Crous P.W."/>
            <person name="Fauchery L."/>
            <person name="Girlanda M."/>
            <person name="Hayes R."/>
            <person name="Keri Z."/>
            <person name="LaButti K."/>
            <person name="Lipzen A."/>
            <person name="Lombard V."/>
            <person name="Magnuson J."/>
            <person name="Maillard F."/>
            <person name="Morin E."/>
            <person name="Murat C."/>
            <person name="Nolan M."/>
            <person name="Ohm R."/>
            <person name="Pangilinan J."/>
            <person name="Pereira M."/>
            <person name="Perotto S."/>
            <person name="Peter M."/>
            <person name="Riley R."/>
            <person name="Sitrit Y."/>
            <person name="Stielow B."/>
            <person name="Szollosi G."/>
            <person name="Zifcakova L."/>
            <person name="Stursova M."/>
            <person name="Spatafora J.W."/>
            <person name="Tedersoo L."/>
            <person name="Vaario L.-M."/>
            <person name="Yamada A."/>
            <person name="Yan M."/>
            <person name="Wang P."/>
            <person name="Xu J."/>
            <person name="Bruns T."/>
            <person name="Baldrian P."/>
            <person name="Vilgalys R."/>
            <person name="Henrissat B."/>
            <person name="Grigoriev I.V."/>
            <person name="Hibbett D."/>
            <person name="Nagy L.G."/>
            <person name="Martin F.M."/>
        </authorList>
    </citation>
    <scope>NUCLEOTIDE SEQUENCE</scope>
    <source>
        <strain evidence="2">BED1</strain>
    </source>
</reference>
<name>A0AAD4BT19_BOLED</name>
<gene>
    <name evidence="2" type="ORF">L210DRAFT_940872</name>
</gene>
<dbReference type="Proteomes" id="UP001194468">
    <property type="component" value="Unassembled WGS sequence"/>
</dbReference>
<organism evidence="2 3">
    <name type="scientific">Boletus edulis BED1</name>
    <dbReference type="NCBI Taxonomy" id="1328754"/>
    <lineage>
        <taxon>Eukaryota</taxon>
        <taxon>Fungi</taxon>
        <taxon>Dikarya</taxon>
        <taxon>Basidiomycota</taxon>
        <taxon>Agaricomycotina</taxon>
        <taxon>Agaricomycetes</taxon>
        <taxon>Agaricomycetidae</taxon>
        <taxon>Boletales</taxon>
        <taxon>Boletineae</taxon>
        <taxon>Boletaceae</taxon>
        <taxon>Boletoideae</taxon>
        <taxon>Boletus</taxon>
    </lineage>
</organism>
<dbReference type="AlphaFoldDB" id="A0AAD4BT19"/>
<sequence>MVIHHASTCHAQATLATWARTRPTPPIFAHVFNGHSIFSVALIAVSFFLRSVGSAGMILVRP</sequence>